<evidence type="ECO:0000256" key="4">
    <source>
        <dbReference type="SAM" id="MobiDB-lite"/>
    </source>
</evidence>
<accession>A0ABS7RNT8</accession>
<comment type="similarity">
    <text evidence="1">Belongs to the carbohydrate kinase PfkB family.</text>
</comment>
<dbReference type="RefSeq" id="WP_221025803.1">
    <property type="nucleotide sequence ID" value="NZ_JAIEZQ010000002.1"/>
</dbReference>
<sequence>MLVSCLGDIMLDVIVDVPGGLVPDDDTPAHITFSAGGQAANVAAWVQALGGRARLFGPRAETGPGRLVDESLQAAGIEVHGPLTGLAGTVMSLVASGYRSLASDPGSSDWLDAVVPGPWLDGADWLFVSGYALLRAPDPKPILQVAATAREAGTRVAVDLSSGAMITAYGAARFRELWQALRPSVVFANEHEWAATNAVPTGADDGTGAGAAARPGAAAPPGAAAGPGAAVPPGAVAGPGAAAGLAAAAGPGAAAGGLDGVAGERVSGFGAGGTAVLVLKQGAAGCTFVIDGVGDHRAPVPGPVRDVTGAGDALAAGFLMGRADLAMESAARCIAAVGAQPHTVLQQDTP</sequence>
<feature type="region of interest" description="Disordered" evidence="4">
    <location>
        <begin position="198"/>
        <end position="228"/>
    </location>
</feature>
<dbReference type="PROSITE" id="PS00584">
    <property type="entry name" value="PFKB_KINASES_2"/>
    <property type="match status" value="1"/>
</dbReference>
<keyword evidence="2" id="KW-0808">Transferase</keyword>
<dbReference type="PANTHER" id="PTHR43320">
    <property type="entry name" value="SUGAR KINASE"/>
    <property type="match status" value="1"/>
</dbReference>
<dbReference type="SUPFAM" id="SSF53613">
    <property type="entry name" value="Ribokinase-like"/>
    <property type="match status" value="1"/>
</dbReference>
<evidence type="ECO:0000313" key="6">
    <source>
        <dbReference type="EMBL" id="MBY9076119.1"/>
    </source>
</evidence>
<dbReference type="GO" id="GO:0016301">
    <property type="term" value="F:kinase activity"/>
    <property type="evidence" value="ECO:0007669"/>
    <property type="project" value="UniProtKB-KW"/>
</dbReference>
<name>A0ABS7RNT8_9ACTN</name>
<evidence type="ECO:0000256" key="2">
    <source>
        <dbReference type="ARBA" id="ARBA00022679"/>
    </source>
</evidence>
<dbReference type="InterPro" id="IPR011611">
    <property type="entry name" value="PfkB_dom"/>
</dbReference>
<dbReference type="Gene3D" id="3.40.1190.20">
    <property type="match status" value="1"/>
</dbReference>
<keyword evidence="3 6" id="KW-0418">Kinase</keyword>
<dbReference type="InterPro" id="IPR029056">
    <property type="entry name" value="Ribokinase-like"/>
</dbReference>
<proteinExistence type="inferred from homology"/>
<feature type="domain" description="Carbohydrate kinase PfkB" evidence="5">
    <location>
        <begin position="3"/>
        <end position="195"/>
    </location>
</feature>
<comment type="caution">
    <text evidence="6">The sequence shown here is derived from an EMBL/GenBank/DDBJ whole genome shotgun (WGS) entry which is preliminary data.</text>
</comment>
<dbReference type="Pfam" id="PF00294">
    <property type="entry name" value="PfkB"/>
    <property type="match status" value="2"/>
</dbReference>
<dbReference type="PANTHER" id="PTHR43320:SF3">
    <property type="entry name" value="CARBOHYDRATE KINASE PFKB DOMAIN-CONTAINING PROTEIN"/>
    <property type="match status" value="1"/>
</dbReference>
<dbReference type="Proteomes" id="UP000754710">
    <property type="component" value="Unassembled WGS sequence"/>
</dbReference>
<dbReference type="InterPro" id="IPR002173">
    <property type="entry name" value="Carboh/pur_kinase_PfkB_CS"/>
</dbReference>
<feature type="domain" description="Carbohydrate kinase PfkB" evidence="5">
    <location>
        <begin position="266"/>
        <end position="336"/>
    </location>
</feature>
<protein>
    <submittedName>
        <fullName evidence="6">Carbohydrate kinase family protein</fullName>
    </submittedName>
</protein>
<dbReference type="EMBL" id="JAIEZQ010000002">
    <property type="protein sequence ID" value="MBY9076119.1"/>
    <property type="molecule type" value="Genomic_DNA"/>
</dbReference>
<keyword evidence="7" id="KW-1185">Reference proteome</keyword>
<gene>
    <name evidence="6" type="ORF">K1X13_14885</name>
</gene>
<reference evidence="6 7" key="1">
    <citation type="submission" date="2021-08" db="EMBL/GenBank/DDBJ databases">
        <title>Nocardioides bacterium WL0053 sp. nov., isolated from the sediment.</title>
        <authorList>
            <person name="Wang L."/>
            <person name="Zhang D."/>
            <person name="Zhang A."/>
        </authorList>
    </citation>
    <scope>NUCLEOTIDE SEQUENCE [LARGE SCALE GENOMIC DNA]</scope>
    <source>
        <strain evidence="6 7">WL0053</strain>
    </source>
</reference>
<evidence type="ECO:0000256" key="1">
    <source>
        <dbReference type="ARBA" id="ARBA00010688"/>
    </source>
</evidence>
<evidence type="ECO:0000313" key="7">
    <source>
        <dbReference type="Proteomes" id="UP000754710"/>
    </source>
</evidence>
<evidence type="ECO:0000256" key="3">
    <source>
        <dbReference type="ARBA" id="ARBA00022777"/>
    </source>
</evidence>
<evidence type="ECO:0000259" key="5">
    <source>
        <dbReference type="Pfam" id="PF00294"/>
    </source>
</evidence>
<organism evidence="6 7">
    <name type="scientific">Nocardioides jiangsuensis</name>
    <dbReference type="NCBI Taxonomy" id="2866161"/>
    <lineage>
        <taxon>Bacteria</taxon>
        <taxon>Bacillati</taxon>
        <taxon>Actinomycetota</taxon>
        <taxon>Actinomycetes</taxon>
        <taxon>Propionibacteriales</taxon>
        <taxon>Nocardioidaceae</taxon>
        <taxon>Nocardioides</taxon>
    </lineage>
</organism>
<dbReference type="InterPro" id="IPR052700">
    <property type="entry name" value="Carb_kinase_PfkB-like"/>
</dbReference>